<sequence length="143" mass="15842">MDFNPLLGPVVALACWTILMLLWFAAMLAPVLVKSWGKIPKGTRVRDIAELPGMVQWKNHNYMHLVEQPTIFYALVIALILMGDNNAINVTLAWGYVVFRVLHSLVQATVNKVEIRFLLFIASTLCLAGLAVHAGLEAAHHLA</sequence>
<keyword evidence="1" id="KW-1133">Transmembrane helix</keyword>
<keyword evidence="3" id="KW-1185">Reference proteome</keyword>
<comment type="caution">
    <text evidence="2">The sequence shown here is derived from an EMBL/GenBank/DDBJ whole genome shotgun (WGS) entry which is preliminary data.</text>
</comment>
<name>A0ABS6V6G2_9SPHN</name>
<gene>
    <name evidence="2" type="ORF">KTQ36_07575</name>
</gene>
<feature type="transmembrane region" description="Helical" evidence="1">
    <location>
        <begin position="71"/>
        <end position="97"/>
    </location>
</feature>
<evidence type="ECO:0000313" key="3">
    <source>
        <dbReference type="Proteomes" id="UP000698028"/>
    </source>
</evidence>
<organism evidence="2 3">
    <name type="scientific">Sphingomicrobium clamense</name>
    <dbReference type="NCBI Taxonomy" id="2851013"/>
    <lineage>
        <taxon>Bacteria</taxon>
        <taxon>Pseudomonadati</taxon>
        <taxon>Pseudomonadota</taxon>
        <taxon>Alphaproteobacteria</taxon>
        <taxon>Sphingomonadales</taxon>
        <taxon>Sphingomonadaceae</taxon>
        <taxon>Sphingomicrobium</taxon>
    </lineage>
</organism>
<proteinExistence type="predicted"/>
<evidence type="ECO:0000256" key="1">
    <source>
        <dbReference type="SAM" id="Phobius"/>
    </source>
</evidence>
<dbReference type="EMBL" id="JAHVAH010000001">
    <property type="protein sequence ID" value="MBW0145153.1"/>
    <property type="molecule type" value="Genomic_DNA"/>
</dbReference>
<dbReference type="Pfam" id="PF01124">
    <property type="entry name" value="MAPEG"/>
    <property type="match status" value="1"/>
</dbReference>
<keyword evidence="1" id="KW-0812">Transmembrane</keyword>
<reference evidence="2 3" key="1">
    <citation type="submission" date="2021-07" db="EMBL/GenBank/DDBJ databases">
        <title>The draft genome sequence of Sphingomicrobium sp. B8.</title>
        <authorList>
            <person name="Mu L."/>
        </authorList>
    </citation>
    <scope>NUCLEOTIDE SEQUENCE [LARGE SCALE GENOMIC DNA]</scope>
    <source>
        <strain evidence="2 3">B8</strain>
    </source>
</reference>
<keyword evidence="1" id="KW-0472">Membrane</keyword>
<feature type="transmembrane region" description="Helical" evidence="1">
    <location>
        <begin position="117"/>
        <end position="136"/>
    </location>
</feature>
<dbReference type="InterPro" id="IPR001129">
    <property type="entry name" value="Membr-assoc_MAPEG"/>
</dbReference>
<accession>A0ABS6V6G2</accession>
<dbReference type="RefSeq" id="WP_218633082.1">
    <property type="nucleotide sequence ID" value="NZ_JAHVAH010000001.1"/>
</dbReference>
<feature type="transmembrane region" description="Helical" evidence="1">
    <location>
        <begin position="6"/>
        <end position="33"/>
    </location>
</feature>
<dbReference type="Proteomes" id="UP000698028">
    <property type="component" value="Unassembled WGS sequence"/>
</dbReference>
<protein>
    <submittedName>
        <fullName evidence="2">MAPEG family protein</fullName>
    </submittedName>
</protein>
<evidence type="ECO:0000313" key="2">
    <source>
        <dbReference type="EMBL" id="MBW0145153.1"/>
    </source>
</evidence>